<comment type="caution">
    <text evidence="2">The sequence shown here is derived from an EMBL/GenBank/DDBJ whole genome shotgun (WGS) entry which is preliminary data.</text>
</comment>
<keyword evidence="3" id="KW-1185">Reference proteome</keyword>
<gene>
    <name evidence="2" type="ORF">EZ444_01870</name>
</gene>
<organism evidence="2 3">
    <name type="scientific">Pedobacter hiemivivus</name>
    <dbReference type="NCBI Taxonomy" id="2530454"/>
    <lineage>
        <taxon>Bacteria</taxon>
        <taxon>Pseudomonadati</taxon>
        <taxon>Bacteroidota</taxon>
        <taxon>Sphingobacteriia</taxon>
        <taxon>Sphingobacteriales</taxon>
        <taxon>Sphingobacteriaceae</taxon>
        <taxon>Pedobacter</taxon>
    </lineage>
</organism>
<accession>A0A4R0NG01</accession>
<dbReference type="GO" id="GO:0003677">
    <property type="term" value="F:DNA binding"/>
    <property type="evidence" value="ECO:0007669"/>
    <property type="project" value="InterPro"/>
</dbReference>
<dbReference type="AlphaFoldDB" id="A0A4R0NG01"/>
<dbReference type="PANTHER" id="PTHR37299">
    <property type="entry name" value="TRANSCRIPTIONAL REGULATOR-RELATED"/>
    <property type="match status" value="1"/>
</dbReference>
<dbReference type="RefSeq" id="WP_131606666.1">
    <property type="nucleotide sequence ID" value="NZ_SJSM01000001.1"/>
</dbReference>
<sequence length="245" mass="28142">MNTLSCFIIDDESSAVVLSSFIRETTKLNLFGVVSDVGSAMNSLLSLSANDILFFNIDLAKDYGHIHDYVLLNQTLVIVTSRVKDNAFQAFEDGFFDYLLKPFSWERFLKTINRVIQVRKSAGVRNSLYVQSGNKGNIIKILFDEIKYIEANQNFVMINTILGEHITYQTMKVIEQKLSFHFIRVHKSYIVNECKIHSVKNDCVYLYDKTIIKIGPKYRDKFLSKLMIGAGFLICLFLRQSNIGF</sequence>
<evidence type="ECO:0000313" key="2">
    <source>
        <dbReference type="EMBL" id="TCC99449.1"/>
    </source>
</evidence>
<dbReference type="Gene3D" id="2.40.50.1020">
    <property type="entry name" value="LytTr DNA-binding domain"/>
    <property type="match status" value="1"/>
</dbReference>
<feature type="domain" description="HTH LytTR-type" evidence="1">
    <location>
        <begin position="135"/>
        <end position="228"/>
    </location>
</feature>
<dbReference type="OrthoDB" id="9787344at2"/>
<proteinExistence type="predicted"/>
<evidence type="ECO:0000259" key="1">
    <source>
        <dbReference type="PROSITE" id="PS50930"/>
    </source>
</evidence>
<dbReference type="SMART" id="SM00850">
    <property type="entry name" value="LytTR"/>
    <property type="match status" value="1"/>
</dbReference>
<dbReference type="InterPro" id="IPR007492">
    <property type="entry name" value="LytTR_DNA-bd_dom"/>
</dbReference>
<dbReference type="SUPFAM" id="SSF52172">
    <property type="entry name" value="CheY-like"/>
    <property type="match status" value="1"/>
</dbReference>
<dbReference type="InterPro" id="IPR011006">
    <property type="entry name" value="CheY-like_superfamily"/>
</dbReference>
<name>A0A4R0NG01_9SPHI</name>
<dbReference type="Proteomes" id="UP000291117">
    <property type="component" value="Unassembled WGS sequence"/>
</dbReference>
<dbReference type="PROSITE" id="PS50930">
    <property type="entry name" value="HTH_LYTTR"/>
    <property type="match status" value="1"/>
</dbReference>
<evidence type="ECO:0000313" key="3">
    <source>
        <dbReference type="Proteomes" id="UP000291117"/>
    </source>
</evidence>
<dbReference type="Pfam" id="PF04397">
    <property type="entry name" value="LytTR"/>
    <property type="match status" value="1"/>
</dbReference>
<dbReference type="GO" id="GO:0000156">
    <property type="term" value="F:phosphorelay response regulator activity"/>
    <property type="evidence" value="ECO:0007669"/>
    <property type="project" value="InterPro"/>
</dbReference>
<dbReference type="InterPro" id="IPR046947">
    <property type="entry name" value="LytR-like"/>
</dbReference>
<reference evidence="2 3" key="1">
    <citation type="submission" date="2019-02" db="EMBL/GenBank/DDBJ databases">
        <title>Pedobacter sp. RP-3-8 sp. nov., isolated from Arctic soil.</title>
        <authorList>
            <person name="Dahal R.H."/>
        </authorList>
    </citation>
    <scope>NUCLEOTIDE SEQUENCE [LARGE SCALE GENOMIC DNA]</scope>
    <source>
        <strain evidence="2 3">RP-3-8</strain>
    </source>
</reference>
<dbReference type="Gene3D" id="3.40.50.2300">
    <property type="match status" value="1"/>
</dbReference>
<protein>
    <submittedName>
        <fullName evidence="2">Response regulator transcription factor</fullName>
    </submittedName>
</protein>
<dbReference type="PANTHER" id="PTHR37299:SF1">
    <property type="entry name" value="STAGE 0 SPORULATION PROTEIN A HOMOLOG"/>
    <property type="match status" value="1"/>
</dbReference>
<dbReference type="EMBL" id="SJSM01000001">
    <property type="protein sequence ID" value="TCC99449.1"/>
    <property type="molecule type" value="Genomic_DNA"/>
</dbReference>